<organism evidence="1 2">
    <name type="scientific">Streptomyces formicae</name>
    <dbReference type="NCBI Taxonomy" id="1616117"/>
    <lineage>
        <taxon>Bacteria</taxon>
        <taxon>Bacillati</taxon>
        <taxon>Actinomycetota</taxon>
        <taxon>Actinomycetes</taxon>
        <taxon>Kitasatosporales</taxon>
        <taxon>Streptomycetaceae</taxon>
        <taxon>Streptomyces</taxon>
    </lineage>
</organism>
<dbReference type="Proteomes" id="UP000221011">
    <property type="component" value="Chromosome"/>
</dbReference>
<evidence type="ECO:0000313" key="2">
    <source>
        <dbReference type="Proteomes" id="UP000221011"/>
    </source>
</evidence>
<evidence type="ECO:0000313" key="1">
    <source>
        <dbReference type="EMBL" id="ATL31659.1"/>
    </source>
</evidence>
<dbReference type="AlphaFoldDB" id="A0A291QIW1"/>
<dbReference type="EMBL" id="CP022685">
    <property type="protein sequence ID" value="ATL31659.1"/>
    <property type="molecule type" value="Genomic_DNA"/>
</dbReference>
<proteinExistence type="predicted"/>
<gene>
    <name evidence="1" type="ORF">KY5_6641c</name>
</gene>
<name>A0A291QIW1_9ACTN</name>
<reference evidence="1 2" key="1">
    <citation type="submission" date="2017-08" db="EMBL/GenBank/DDBJ databases">
        <title>Complete Genome Sequence of Streptomyces formicae KY5, the formicamycin producer.</title>
        <authorList>
            <person name="Holmes N.A."/>
            <person name="Devine R."/>
            <person name="Qin Z."/>
            <person name="Seipke R.F."/>
            <person name="Wilkinson B."/>
            <person name="Hutchings M.I."/>
        </authorList>
    </citation>
    <scope>NUCLEOTIDE SEQUENCE [LARGE SCALE GENOMIC DNA]</scope>
    <source>
        <strain evidence="1 2">KY5</strain>
    </source>
</reference>
<protein>
    <submittedName>
        <fullName evidence="1">Uncharacterized protein</fullName>
    </submittedName>
</protein>
<accession>A0A291QIW1</accession>
<sequence>MAHPQPPGDGIREVALAQLRSLLLDSDRLEEFLQG</sequence>
<keyword evidence="2" id="KW-1185">Reference proteome</keyword>
<dbReference type="KEGG" id="sfk:KY5_6641c"/>